<proteinExistence type="predicted"/>
<evidence type="ECO:0000313" key="1">
    <source>
        <dbReference type="EMBL" id="DAE32223.1"/>
    </source>
</evidence>
<name>A0A8S5RLJ1_9VIRU</name>
<dbReference type="EMBL" id="BK059118">
    <property type="protein sequence ID" value="DAE32223.1"/>
    <property type="molecule type" value="Genomic_DNA"/>
</dbReference>
<reference evidence="1" key="1">
    <citation type="journal article" date="2021" name="Proc. Natl. Acad. Sci. U.S.A.">
        <title>A Catalog of Tens of Thousands of Viruses from Human Metagenomes Reveals Hidden Associations with Chronic Diseases.</title>
        <authorList>
            <person name="Tisza M.J."/>
            <person name="Buck C.B."/>
        </authorList>
    </citation>
    <scope>NUCLEOTIDE SEQUENCE</scope>
    <source>
        <strain evidence="1">CtLpa4</strain>
    </source>
</reference>
<accession>A0A8S5RLJ1</accession>
<sequence>MLFICVVPIISYLYAVAGEKSGNEGKALGLLYLKIAKLTNNEKKTYNALMSYILIRYTGKARLYGLFSLGVWRCLKYLNLYSPRFFYAVK</sequence>
<organism evidence="1">
    <name type="scientific">virus sp. ctLpa4</name>
    <dbReference type="NCBI Taxonomy" id="2825814"/>
    <lineage>
        <taxon>Viruses</taxon>
    </lineage>
</organism>
<protein>
    <submittedName>
        <fullName evidence="1">Uncharacterized protein</fullName>
    </submittedName>
</protein>